<keyword evidence="2 3" id="KW-1005">Bacterial flagellum biogenesis</keyword>
<organism evidence="4 5">
    <name type="scientific">Schinkia azotoformans MEV2011</name>
    <dbReference type="NCBI Taxonomy" id="1348973"/>
    <lineage>
        <taxon>Bacteria</taxon>
        <taxon>Bacillati</taxon>
        <taxon>Bacillota</taxon>
        <taxon>Bacilli</taxon>
        <taxon>Bacillales</taxon>
        <taxon>Bacillaceae</taxon>
        <taxon>Calidifontibacillus/Schinkia group</taxon>
        <taxon>Schinkia</taxon>
    </lineage>
</organism>
<dbReference type="EMBL" id="JJRY01000002">
    <property type="protein sequence ID" value="KEF39882.1"/>
    <property type="molecule type" value="Genomic_DNA"/>
</dbReference>
<evidence type="ECO:0000313" key="4">
    <source>
        <dbReference type="EMBL" id="KEF39882.1"/>
    </source>
</evidence>
<comment type="similarity">
    <text evidence="1 3">Belongs to the FlgD family.</text>
</comment>
<accession>A0A072NRL9</accession>
<name>A0A072NRL9_SCHAZ</name>
<gene>
    <name evidence="4" type="ORF">M670_00906</name>
</gene>
<dbReference type="RefSeq" id="WP_035193616.1">
    <property type="nucleotide sequence ID" value="NZ_JJRY01000002.1"/>
</dbReference>
<proteinExistence type="inferred from homology"/>
<reference evidence="4 5" key="1">
    <citation type="submission" date="2014-04" db="EMBL/GenBank/DDBJ databases">
        <title>Draft genome sequence of Bacillus azotoformans MEV2011, a (co-) denitrifying strain unable to grow in the presence of oxygen.</title>
        <authorList>
            <person name="Nielsen M."/>
            <person name="Schreiber L."/>
            <person name="Finster K."/>
            <person name="Schramm A."/>
        </authorList>
    </citation>
    <scope>NUCLEOTIDE SEQUENCE [LARGE SCALE GENOMIC DNA]</scope>
    <source>
        <strain evidence="4 5">MEV2011</strain>
    </source>
</reference>
<dbReference type="NCBIfam" id="NF007197">
    <property type="entry name" value="PRK09618.1"/>
    <property type="match status" value="1"/>
</dbReference>
<dbReference type="OrthoDB" id="280334at2"/>
<dbReference type="GO" id="GO:0044781">
    <property type="term" value="P:bacterial-type flagellum organization"/>
    <property type="evidence" value="ECO:0007669"/>
    <property type="project" value="UniProtKB-UniRule"/>
</dbReference>
<comment type="function">
    <text evidence="3">Required for flagellar hook formation. May act as a scaffolding protein.</text>
</comment>
<keyword evidence="4" id="KW-0969">Cilium</keyword>
<evidence type="ECO:0000256" key="1">
    <source>
        <dbReference type="ARBA" id="ARBA00010577"/>
    </source>
</evidence>
<dbReference type="InterPro" id="IPR005648">
    <property type="entry name" value="FlgD"/>
</dbReference>
<protein>
    <recommendedName>
        <fullName evidence="3">Basal-body rod modification protein FlgD</fullName>
    </recommendedName>
</protein>
<dbReference type="Pfam" id="PF03963">
    <property type="entry name" value="FlgD"/>
    <property type="match status" value="1"/>
</dbReference>
<evidence type="ECO:0000313" key="5">
    <source>
        <dbReference type="Proteomes" id="UP000027936"/>
    </source>
</evidence>
<dbReference type="PATRIC" id="fig|1348973.3.peg.879"/>
<comment type="caution">
    <text evidence="4">The sequence shown here is derived from an EMBL/GenBank/DDBJ whole genome shotgun (WGS) entry which is preliminary data.</text>
</comment>
<evidence type="ECO:0000256" key="3">
    <source>
        <dbReference type="RuleBase" id="RU362076"/>
    </source>
</evidence>
<sequence length="219" mass="25000">MTNTIDPSLYLENYRQAQRKAPSNNLGKDEFLKILMVQLQNQDPLNPMEDKEFIAQMAQFTSLEQMTKMASSFEKFIEFQKSNTLSSYVGWIGKKVDWEIIIKNVDEDGNELEPTIETGSGTIESIVNKGDIVELHLDDGKVIYQDEIKKVQNQYESSYENQLTTASQMIGKLVSWINEDDEPIDSIVRSVQMKDGKVQYELEDGTLISGNQITKVTKQ</sequence>
<evidence type="ECO:0000256" key="2">
    <source>
        <dbReference type="ARBA" id="ARBA00022795"/>
    </source>
</evidence>
<dbReference type="Proteomes" id="UP000027936">
    <property type="component" value="Unassembled WGS sequence"/>
</dbReference>
<keyword evidence="4" id="KW-0282">Flagellum</keyword>
<keyword evidence="4" id="KW-0966">Cell projection</keyword>
<dbReference type="AlphaFoldDB" id="A0A072NRL9"/>